<dbReference type="Proteomes" id="UP000325008">
    <property type="component" value="Unassembled WGS sequence"/>
</dbReference>
<evidence type="ECO:0000256" key="1">
    <source>
        <dbReference type="SAM" id="MobiDB-lite"/>
    </source>
</evidence>
<organism evidence="3 4">
    <name type="scientific">Pseudozyma antarctica</name>
    <name type="common">Yeast</name>
    <name type="synonym">Candida antarctica</name>
    <dbReference type="NCBI Taxonomy" id="84753"/>
    <lineage>
        <taxon>Eukaryota</taxon>
        <taxon>Fungi</taxon>
        <taxon>Dikarya</taxon>
        <taxon>Basidiomycota</taxon>
        <taxon>Ustilaginomycotina</taxon>
        <taxon>Ustilaginomycetes</taxon>
        <taxon>Ustilaginales</taxon>
        <taxon>Ustilaginaceae</taxon>
        <taxon>Moesziomyces</taxon>
    </lineage>
</organism>
<keyword evidence="2" id="KW-0472">Membrane</keyword>
<proteinExistence type="predicted"/>
<feature type="transmembrane region" description="Helical" evidence="2">
    <location>
        <begin position="281"/>
        <end position="300"/>
    </location>
</feature>
<keyword evidence="4" id="KW-1185">Reference proteome</keyword>
<name>A0A5C3FI56_PSEA2</name>
<gene>
    <name evidence="3" type="ORF">PSANT_01689</name>
</gene>
<dbReference type="EMBL" id="OOIQ01000003">
    <property type="protein sequence ID" value="SPO44004.1"/>
    <property type="molecule type" value="Genomic_DNA"/>
</dbReference>
<evidence type="ECO:0000256" key="2">
    <source>
        <dbReference type="SAM" id="Phobius"/>
    </source>
</evidence>
<comment type="caution">
    <text evidence="3">The sequence shown here is derived from an EMBL/GenBank/DDBJ whole genome shotgun (WGS) entry which is preliminary data.</text>
</comment>
<reference evidence="3" key="1">
    <citation type="submission" date="2018-03" db="EMBL/GenBank/DDBJ databases">
        <authorList>
            <person name="Guldener U."/>
        </authorList>
    </citation>
    <scope>NUCLEOTIDE SEQUENCE [LARGE SCALE GENOMIC DNA]</scope>
    <source>
        <strain evidence="3">ATCC34888</strain>
    </source>
</reference>
<feature type="compositionally biased region" description="Basic and acidic residues" evidence="1">
    <location>
        <begin position="50"/>
        <end position="61"/>
    </location>
</feature>
<sequence length="395" mass="43849">MDDAVHPVDIVGDTLQPDVKPALNRQLWLGFPSALESLVKKAFEAIRRPRAERTSSMEPRQRLSTPSTNAVSGVSIMSSEPLADPPLLLTSTHNPCSPEVSDEYIIPGAAYTPDRSKSDAPAMFWSTARPTPVPLPANKGRSFCADHRLNLLYRPSDNDYKGYGDNIKGLGRGHHAPASNVFRSIYPYLDLTYTQEVRSQLRDIATIQANSGGLRKLVNDSYRIHGINTGKARQRSKDWRILFKYLNKQSKGVIIWKTSMTIFFSVALSVIAIVIAAVLELTIIVIIACFPAFTCVYLLAQEHAIKLRTDLANSMRKDLADNMRMDLNQLIGPKTEPAQLSESCEEEDPVQALKDCMMRSYTHGNCSPQWGDDFNALPMTPIENFCVGSKGTHTP</sequence>
<feature type="transmembrane region" description="Helical" evidence="2">
    <location>
        <begin position="254"/>
        <end position="275"/>
    </location>
</feature>
<evidence type="ECO:0000313" key="3">
    <source>
        <dbReference type="EMBL" id="SPO44004.1"/>
    </source>
</evidence>
<dbReference type="RefSeq" id="XP_014658068.1">
    <property type="nucleotide sequence ID" value="XM_014802582.1"/>
</dbReference>
<dbReference type="AlphaFoldDB" id="A0A5C3FI56"/>
<keyword evidence="2" id="KW-1133">Transmembrane helix</keyword>
<evidence type="ECO:0000313" key="4">
    <source>
        <dbReference type="Proteomes" id="UP000325008"/>
    </source>
</evidence>
<protein>
    <submittedName>
        <fullName evidence="3">Uncharacterized protein</fullName>
    </submittedName>
</protein>
<accession>A0A5C3FI56</accession>
<feature type="compositionally biased region" description="Polar residues" evidence="1">
    <location>
        <begin position="62"/>
        <end position="72"/>
    </location>
</feature>
<feature type="region of interest" description="Disordered" evidence="1">
    <location>
        <begin position="50"/>
        <end position="72"/>
    </location>
</feature>
<keyword evidence="2" id="KW-0812">Transmembrane</keyword>